<keyword evidence="1" id="KW-0863">Zinc-finger</keyword>
<feature type="non-terminal residue" evidence="3">
    <location>
        <position position="1"/>
    </location>
</feature>
<dbReference type="InterPro" id="IPR009769">
    <property type="entry name" value="EDR2_C"/>
</dbReference>
<proteinExistence type="predicted"/>
<keyword evidence="4" id="KW-1185">Reference proteome</keyword>
<name>A0A371ICA5_MUCPR</name>
<dbReference type="OrthoDB" id="9970435at2759"/>
<evidence type="ECO:0000313" key="4">
    <source>
        <dbReference type="Proteomes" id="UP000257109"/>
    </source>
</evidence>
<evidence type="ECO:0000256" key="1">
    <source>
        <dbReference type="PROSITE-ProRule" id="PRU00325"/>
    </source>
</evidence>
<dbReference type="PANTHER" id="PTHR12136:SF101">
    <property type="entry name" value="ENHANCED DISEASE RESISTANCE-LIKE PROTEIN (DUF1336)"/>
    <property type="match status" value="1"/>
</dbReference>
<dbReference type="PROSITE" id="PS50966">
    <property type="entry name" value="ZF_SWIM"/>
    <property type="match status" value="1"/>
</dbReference>
<organism evidence="3 4">
    <name type="scientific">Mucuna pruriens</name>
    <name type="common">Velvet bean</name>
    <name type="synonym">Dolichos pruriens</name>
    <dbReference type="NCBI Taxonomy" id="157652"/>
    <lineage>
        <taxon>Eukaryota</taxon>
        <taxon>Viridiplantae</taxon>
        <taxon>Streptophyta</taxon>
        <taxon>Embryophyta</taxon>
        <taxon>Tracheophyta</taxon>
        <taxon>Spermatophyta</taxon>
        <taxon>Magnoliopsida</taxon>
        <taxon>eudicotyledons</taxon>
        <taxon>Gunneridae</taxon>
        <taxon>Pentapetalae</taxon>
        <taxon>rosids</taxon>
        <taxon>fabids</taxon>
        <taxon>Fabales</taxon>
        <taxon>Fabaceae</taxon>
        <taxon>Papilionoideae</taxon>
        <taxon>50 kb inversion clade</taxon>
        <taxon>NPAAA clade</taxon>
        <taxon>indigoferoid/millettioid clade</taxon>
        <taxon>Phaseoleae</taxon>
        <taxon>Mucuna</taxon>
    </lineage>
</organism>
<evidence type="ECO:0000259" key="2">
    <source>
        <dbReference type="PROSITE" id="PS50966"/>
    </source>
</evidence>
<keyword evidence="1" id="KW-0862">Zinc</keyword>
<dbReference type="PANTHER" id="PTHR12136">
    <property type="entry name" value="ENHANCED DISEASE RESISTANCE-RELATED"/>
    <property type="match status" value="1"/>
</dbReference>
<evidence type="ECO:0000313" key="3">
    <source>
        <dbReference type="EMBL" id="RDY12692.1"/>
    </source>
</evidence>
<sequence length="533" mass="60586">MIPSHEWLSELYKERSRWVPIFLKKDFWAGMSTTQRGENIHPFFDGYINSTTSLQQFVQLYDNALCGKVEKEFEADLQSFNTTIRCGSNSMIEKKLQSAYTHAKFNEVQVEFRAKINCSVSLKHVEGSICTYDVLEDIIVGGQPKEANFEVVFHRDNHDFSCKCLLFEFRGIMCRHSLIVFAQERVKQVPLKYILPRWSKNKKRRHSYTKSSYDVTQLKPQMQRYDNLCKDFYEIAEVAAEFEDVTHFLQNSLHDLKRKVHIMAGPGDLKKSEWIDRIRSEGSVPLLDPVNCSNGWASPPGAAFIVRGPEYFRTKVKIPAVRRVIDDEFPADDKPFVWAFNLQLPSKDNYSAVAYFTNKEPITEGSLMDQFLKGDDAFRNSRLKLIANIVNGPWIVRKAVGEQAICIIGRALSCKFCVAENFIEVDIDIGSSMVATAIVHLAFGYVTTMTVDLAFLIESQAESELPEKLLGAFRFSNLNPASATQIELSSVLSTGGLQRSLSKRLWNSIGHILLAGSKDGSQNTKTVDHKNWI</sequence>
<gene>
    <name evidence="3" type="primary">EDR2L</name>
    <name evidence="3" type="ORF">CR513_02506</name>
</gene>
<reference evidence="3" key="1">
    <citation type="submission" date="2018-05" db="EMBL/GenBank/DDBJ databases">
        <title>Draft genome of Mucuna pruriens seed.</title>
        <authorList>
            <person name="Nnadi N.E."/>
            <person name="Vos R."/>
            <person name="Hasami M.H."/>
            <person name="Devisetty U.K."/>
            <person name="Aguiy J.C."/>
        </authorList>
    </citation>
    <scope>NUCLEOTIDE SEQUENCE [LARGE SCALE GENOMIC DNA]</scope>
    <source>
        <strain evidence="3">JCA_2017</strain>
    </source>
</reference>
<accession>A0A371ICA5</accession>
<dbReference type="InterPro" id="IPR007527">
    <property type="entry name" value="Znf_SWIM"/>
</dbReference>
<dbReference type="Pfam" id="PF07059">
    <property type="entry name" value="EDR2_C"/>
    <property type="match status" value="1"/>
</dbReference>
<comment type="caution">
    <text evidence="3">The sequence shown here is derived from an EMBL/GenBank/DDBJ whole genome shotgun (WGS) entry which is preliminary data.</text>
</comment>
<dbReference type="EMBL" id="QJKJ01000425">
    <property type="protein sequence ID" value="RDY12692.1"/>
    <property type="molecule type" value="Genomic_DNA"/>
</dbReference>
<dbReference type="AlphaFoldDB" id="A0A371ICA5"/>
<protein>
    <submittedName>
        <fullName evidence="3">Protein ENHANCED DISEASE RESISTANCE 2-like protein</fullName>
    </submittedName>
</protein>
<dbReference type="GO" id="GO:0008270">
    <property type="term" value="F:zinc ion binding"/>
    <property type="evidence" value="ECO:0007669"/>
    <property type="project" value="UniProtKB-KW"/>
</dbReference>
<feature type="domain" description="SWIM-type" evidence="2">
    <location>
        <begin position="149"/>
        <end position="185"/>
    </location>
</feature>
<dbReference type="Proteomes" id="UP000257109">
    <property type="component" value="Unassembled WGS sequence"/>
</dbReference>
<keyword evidence="1" id="KW-0479">Metal-binding</keyword>
<dbReference type="InterPro" id="IPR045096">
    <property type="entry name" value="EDR2-like"/>
</dbReference>